<proteinExistence type="predicted"/>
<dbReference type="GO" id="GO:0015074">
    <property type="term" value="P:DNA integration"/>
    <property type="evidence" value="ECO:0007669"/>
    <property type="project" value="UniProtKB-KW"/>
</dbReference>
<dbReference type="GO" id="GO:0003677">
    <property type="term" value="F:DNA binding"/>
    <property type="evidence" value="ECO:0007669"/>
    <property type="project" value="UniProtKB-UniRule"/>
</dbReference>
<gene>
    <name evidence="7" type="ORF">ACFSBX_05115</name>
</gene>
<evidence type="ECO:0000256" key="1">
    <source>
        <dbReference type="ARBA" id="ARBA00022908"/>
    </source>
</evidence>
<protein>
    <submittedName>
        <fullName evidence="7">Tyrosine-type recombinase/integrase</fullName>
    </submittedName>
</protein>
<dbReference type="Proteomes" id="UP001597085">
    <property type="component" value="Unassembled WGS sequence"/>
</dbReference>
<dbReference type="PANTHER" id="PTHR30349">
    <property type="entry name" value="PHAGE INTEGRASE-RELATED"/>
    <property type="match status" value="1"/>
</dbReference>
<feature type="domain" description="Tyr recombinase" evidence="5">
    <location>
        <begin position="120"/>
        <end position="315"/>
    </location>
</feature>
<dbReference type="InterPro" id="IPR050090">
    <property type="entry name" value="Tyrosine_recombinase_XerCD"/>
</dbReference>
<keyword evidence="1" id="KW-0229">DNA integration</keyword>
<dbReference type="InterPro" id="IPR013762">
    <property type="entry name" value="Integrase-like_cat_sf"/>
</dbReference>
<evidence type="ECO:0000256" key="2">
    <source>
        <dbReference type="ARBA" id="ARBA00023125"/>
    </source>
</evidence>
<reference evidence="7 8" key="1">
    <citation type="journal article" date="2019" name="Int. J. Syst. Evol. Microbiol.">
        <title>The Global Catalogue of Microorganisms (GCM) 10K type strain sequencing project: providing services to taxonomists for standard genome sequencing and annotation.</title>
        <authorList>
            <consortium name="The Broad Institute Genomics Platform"/>
            <consortium name="The Broad Institute Genome Sequencing Center for Infectious Disease"/>
            <person name="Wu L."/>
            <person name="Ma J."/>
        </authorList>
    </citation>
    <scope>NUCLEOTIDE SEQUENCE [LARGE SCALE GENOMIC DNA]</scope>
    <source>
        <strain evidence="7 8">CGMCC 1.12121</strain>
    </source>
</reference>
<keyword evidence="2 4" id="KW-0238">DNA-binding</keyword>
<dbReference type="Gene3D" id="1.10.443.10">
    <property type="entry name" value="Intergrase catalytic core"/>
    <property type="match status" value="1"/>
</dbReference>
<evidence type="ECO:0000313" key="8">
    <source>
        <dbReference type="Proteomes" id="UP001597085"/>
    </source>
</evidence>
<dbReference type="InterPro" id="IPR011010">
    <property type="entry name" value="DNA_brk_join_enz"/>
</dbReference>
<evidence type="ECO:0000256" key="4">
    <source>
        <dbReference type="PROSITE-ProRule" id="PRU01248"/>
    </source>
</evidence>
<dbReference type="InterPro" id="IPR010998">
    <property type="entry name" value="Integrase_recombinase_N"/>
</dbReference>
<keyword evidence="8" id="KW-1185">Reference proteome</keyword>
<name>A0ABD6CKB5_9EURY</name>
<dbReference type="InterPro" id="IPR044068">
    <property type="entry name" value="CB"/>
</dbReference>
<evidence type="ECO:0000313" key="7">
    <source>
        <dbReference type="EMBL" id="MFD1598332.1"/>
    </source>
</evidence>
<comment type="caution">
    <text evidence="7">The sequence shown here is derived from an EMBL/GenBank/DDBJ whole genome shotgun (WGS) entry which is preliminary data.</text>
</comment>
<dbReference type="PROSITE" id="PS51898">
    <property type="entry name" value="TYR_RECOMBINASE"/>
    <property type="match status" value="1"/>
</dbReference>
<sequence length="319" mass="37739">MSYPQVVDDWLSDREMMYDSEKSYKKRESDVRQFVGWLQDNDKSFDPIDRERHKQLLHRYFLSLKSDGYARNTILGRWDTLRMLYDDLAGFQDEIEETPFEELYKKSNYLPDKTRDETKSEKPYVTLEDKNLLCENVTPPAFRNELMIRLMWQTGLREGEVANLRVEDVNLEENKLDKFWSPKIQTERTVTFKESLNWWLSEWLQGGYRDSYPTAKESEYLFLTNRSEKMPDDRPNKIIKKAADNAGIQGVLKIDKAGKTRHKITSHAIRRGHAMHLLKNDVDLRTIQKRLGHAKLETTMEYLPISPEDTSDKIEGIQF</sequence>
<keyword evidence="3" id="KW-0233">DNA recombination</keyword>
<dbReference type="CDD" id="cd00397">
    <property type="entry name" value="DNA_BRE_C"/>
    <property type="match status" value="1"/>
</dbReference>
<evidence type="ECO:0000259" key="6">
    <source>
        <dbReference type="PROSITE" id="PS51900"/>
    </source>
</evidence>
<organism evidence="7 8">
    <name type="scientific">Halobellus rarus</name>
    <dbReference type="NCBI Taxonomy" id="1126237"/>
    <lineage>
        <taxon>Archaea</taxon>
        <taxon>Methanobacteriati</taxon>
        <taxon>Methanobacteriota</taxon>
        <taxon>Stenosarchaea group</taxon>
        <taxon>Halobacteria</taxon>
        <taxon>Halobacteriales</taxon>
        <taxon>Haloferacaceae</taxon>
        <taxon>Halobellus</taxon>
    </lineage>
</organism>
<evidence type="ECO:0000256" key="3">
    <source>
        <dbReference type="ARBA" id="ARBA00023172"/>
    </source>
</evidence>
<accession>A0ABD6CKB5</accession>
<dbReference type="InterPro" id="IPR002104">
    <property type="entry name" value="Integrase_catalytic"/>
</dbReference>
<feature type="domain" description="Core-binding (CB)" evidence="6">
    <location>
        <begin position="1"/>
        <end position="89"/>
    </location>
</feature>
<dbReference type="GO" id="GO:0006310">
    <property type="term" value="P:DNA recombination"/>
    <property type="evidence" value="ECO:0007669"/>
    <property type="project" value="UniProtKB-KW"/>
</dbReference>
<evidence type="ECO:0000259" key="5">
    <source>
        <dbReference type="PROSITE" id="PS51898"/>
    </source>
</evidence>
<dbReference type="RefSeq" id="WP_256422591.1">
    <property type="nucleotide sequence ID" value="NZ_JANHDI010000013.1"/>
</dbReference>
<dbReference type="PROSITE" id="PS51900">
    <property type="entry name" value="CB"/>
    <property type="match status" value="1"/>
</dbReference>
<dbReference type="Pfam" id="PF00589">
    <property type="entry name" value="Phage_integrase"/>
    <property type="match status" value="1"/>
</dbReference>
<dbReference type="AlphaFoldDB" id="A0ABD6CKB5"/>
<dbReference type="Gene3D" id="1.10.150.130">
    <property type="match status" value="1"/>
</dbReference>
<dbReference type="EMBL" id="JBHUDK010000004">
    <property type="protein sequence ID" value="MFD1598332.1"/>
    <property type="molecule type" value="Genomic_DNA"/>
</dbReference>
<dbReference type="PANTHER" id="PTHR30349:SF41">
    <property type="entry name" value="INTEGRASE_RECOMBINASE PROTEIN MJ0367-RELATED"/>
    <property type="match status" value="1"/>
</dbReference>
<dbReference type="SUPFAM" id="SSF56349">
    <property type="entry name" value="DNA breaking-rejoining enzymes"/>
    <property type="match status" value="1"/>
</dbReference>